<keyword evidence="3" id="KW-1185">Reference proteome</keyword>
<dbReference type="GO" id="GO:0005737">
    <property type="term" value="C:cytoplasm"/>
    <property type="evidence" value="ECO:0007669"/>
    <property type="project" value="TreeGrafter"/>
</dbReference>
<evidence type="ECO:0000313" key="3">
    <source>
        <dbReference type="Proteomes" id="UP001165289"/>
    </source>
</evidence>
<feature type="domain" description="Rho-GAP" evidence="1">
    <location>
        <begin position="1"/>
        <end position="69"/>
    </location>
</feature>
<dbReference type="EMBL" id="JAKMXF010000110">
    <property type="protein sequence ID" value="KAI6657972.1"/>
    <property type="molecule type" value="Genomic_DNA"/>
</dbReference>
<dbReference type="PROSITE" id="PS50238">
    <property type="entry name" value="RHOGAP"/>
    <property type="match status" value="1"/>
</dbReference>
<sequence length="72" mass="8071">MNLELLKYVLRILTKVIANEDTNKMSALNLSIVFGPNIIWSSTDSASLTTLNYINAFAFLLLTQPEDILPQD</sequence>
<dbReference type="GO" id="GO:0005096">
    <property type="term" value="F:GTPase activator activity"/>
    <property type="evidence" value="ECO:0007669"/>
    <property type="project" value="TreeGrafter"/>
</dbReference>
<dbReference type="SUPFAM" id="SSF48350">
    <property type="entry name" value="GTPase activation domain, GAP"/>
    <property type="match status" value="1"/>
</dbReference>
<dbReference type="PANTHER" id="PTHR45808">
    <property type="entry name" value="RHO GTPASE-ACTIVATING PROTEIN 68F"/>
    <property type="match status" value="1"/>
</dbReference>
<dbReference type="GO" id="GO:2001136">
    <property type="term" value="P:negative regulation of endocytic recycling"/>
    <property type="evidence" value="ECO:0007669"/>
    <property type="project" value="TreeGrafter"/>
</dbReference>
<dbReference type="PANTHER" id="PTHR45808:SF2">
    <property type="entry name" value="RHO GTPASE-ACTIVATING PROTEIN 68F"/>
    <property type="match status" value="1"/>
</dbReference>
<accession>A0AAV7KA00</accession>
<organism evidence="2 3">
    <name type="scientific">Oopsacas minuta</name>
    <dbReference type="NCBI Taxonomy" id="111878"/>
    <lineage>
        <taxon>Eukaryota</taxon>
        <taxon>Metazoa</taxon>
        <taxon>Porifera</taxon>
        <taxon>Hexactinellida</taxon>
        <taxon>Hexasterophora</taxon>
        <taxon>Lyssacinosida</taxon>
        <taxon>Leucopsacidae</taxon>
        <taxon>Oopsacas</taxon>
    </lineage>
</organism>
<evidence type="ECO:0000259" key="1">
    <source>
        <dbReference type="PROSITE" id="PS50238"/>
    </source>
</evidence>
<gene>
    <name evidence="2" type="ORF">LOD99_15689</name>
</gene>
<dbReference type="GO" id="GO:0007264">
    <property type="term" value="P:small GTPase-mediated signal transduction"/>
    <property type="evidence" value="ECO:0007669"/>
    <property type="project" value="TreeGrafter"/>
</dbReference>
<evidence type="ECO:0000313" key="2">
    <source>
        <dbReference type="EMBL" id="KAI6657972.1"/>
    </source>
</evidence>
<dbReference type="Gene3D" id="1.10.555.10">
    <property type="entry name" value="Rho GTPase activation protein"/>
    <property type="match status" value="1"/>
</dbReference>
<comment type="caution">
    <text evidence="2">The sequence shown here is derived from an EMBL/GenBank/DDBJ whole genome shotgun (WGS) entry which is preliminary data.</text>
</comment>
<dbReference type="InterPro" id="IPR000198">
    <property type="entry name" value="RhoGAP_dom"/>
</dbReference>
<dbReference type="InterPro" id="IPR008936">
    <property type="entry name" value="Rho_GTPase_activation_prot"/>
</dbReference>
<dbReference type="Proteomes" id="UP001165289">
    <property type="component" value="Unassembled WGS sequence"/>
</dbReference>
<dbReference type="AlphaFoldDB" id="A0AAV7KA00"/>
<name>A0AAV7KA00_9METZ</name>
<proteinExistence type="predicted"/>
<reference evidence="2 3" key="1">
    <citation type="journal article" date="2023" name="BMC Biol.">
        <title>The compact genome of the sponge Oopsacas minuta (Hexactinellida) is lacking key metazoan core genes.</title>
        <authorList>
            <person name="Santini S."/>
            <person name="Schenkelaars Q."/>
            <person name="Jourda C."/>
            <person name="Duchesne M."/>
            <person name="Belahbib H."/>
            <person name="Rocher C."/>
            <person name="Selva M."/>
            <person name="Riesgo A."/>
            <person name="Vervoort M."/>
            <person name="Leys S.P."/>
            <person name="Kodjabachian L."/>
            <person name="Le Bivic A."/>
            <person name="Borchiellini C."/>
            <person name="Claverie J.M."/>
            <person name="Renard E."/>
        </authorList>
    </citation>
    <scope>NUCLEOTIDE SEQUENCE [LARGE SCALE GENOMIC DNA]</scope>
    <source>
        <strain evidence="2">SPO-2</strain>
    </source>
</reference>
<dbReference type="Pfam" id="PF00620">
    <property type="entry name" value="RhoGAP"/>
    <property type="match status" value="1"/>
</dbReference>
<protein>
    <submittedName>
        <fullName evidence="2">Rho GTPase-activating protein 1-like</fullName>
    </submittedName>
</protein>